<dbReference type="FunFam" id="1.25.40.10:FF:000049">
    <property type="entry name" value="Alpha-soluble NSF attachment protein-like"/>
    <property type="match status" value="1"/>
</dbReference>
<sequence>MTDYAAKADEFMKKAQKKLKAGMFASMFGNKYEEASELLEKACNNYKLAKMWREAADAFALLADCHLKCDSKHEAAQAHVEAANANKKVDPAAAIASLRVAISHFTDMGRLSIAAKHLKDIAEQYEKDEKEDDACEAYMQAADLYGGEEVSTAANNCKLKVAELSASLERYPLAIEVFEEVAKASVSNNLLRFSVKGYLLNAGLCRLCSQEPVGVKNALERYEDLDPSFSTSREHTLLADLSSAAEEGDQEKFTAVLAEYDSMSRLDPWKTKLLLRAKKKIAKDVEEEEDDLT</sequence>
<dbReference type="GO" id="GO:0031201">
    <property type="term" value="C:SNARE complex"/>
    <property type="evidence" value="ECO:0007669"/>
    <property type="project" value="TreeGrafter"/>
</dbReference>
<dbReference type="SUPFAM" id="SSF48452">
    <property type="entry name" value="TPR-like"/>
    <property type="match status" value="1"/>
</dbReference>
<evidence type="ECO:0000313" key="9">
    <source>
        <dbReference type="Proteomes" id="UP000001876"/>
    </source>
</evidence>
<dbReference type="GO" id="GO:0019905">
    <property type="term" value="F:syntaxin binding"/>
    <property type="evidence" value="ECO:0007669"/>
    <property type="project" value="TreeGrafter"/>
</dbReference>
<organism evidence="9">
    <name type="scientific">Micromonas pusilla (strain CCMP1545)</name>
    <name type="common">Picoplanktonic green alga</name>
    <dbReference type="NCBI Taxonomy" id="564608"/>
    <lineage>
        <taxon>Eukaryota</taxon>
        <taxon>Viridiplantae</taxon>
        <taxon>Chlorophyta</taxon>
        <taxon>Mamiellophyceae</taxon>
        <taxon>Mamiellales</taxon>
        <taxon>Mamiellaceae</taxon>
        <taxon>Micromonas</taxon>
    </lineage>
</organism>
<dbReference type="GO" id="GO:0035494">
    <property type="term" value="P:SNARE complex disassembly"/>
    <property type="evidence" value="ECO:0007669"/>
    <property type="project" value="TreeGrafter"/>
</dbReference>
<keyword evidence="9" id="KW-1185">Reference proteome</keyword>
<evidence type="ECO:0000256" key="1">
    <source>
        <dbReference type="ARBA" id="ARBA00004170"/>
    </source>
</evidence>
<dbReference type="InterPro" id="IPR000744">
    <property type="entry name" value="NSF_attach"/>
</dbReference>
<dbReference type="GO" id="GO:0005483">
    <property type="term" value="F:soluble NSF attachment protein activity"/>
    <property type="evidence" value="ECO:0007669"/>
    <property type="project" value="UniProtKB-ARBA"/>
</dbReference>
<dbReference type="GO" id="GO:0005774">
    <property type="term" value="C:vacuolar membrane"/>
    <property type="evidence" value="ECO:0007669"/>
    <property type="project" value="TreeGrafter"/>
</dbReference>
<dbReference type="PRINTS" id="PR00448">
    <property type="entry name" value="NSFATTACHMNT"/>
</dbReference>
<dbReference type="GeneID" id="9688371"/>
<dbReference type="PANTHER" id="PTHR13768:SF8">
    <property type="entry name" value="ALPHA-SOLUBLE NSF ATTACHMENT PROTEIN"/>
    <property type="match status" value="1"/>
</dbReference>
<proteinExistence type="inferred from homology"/>
<protein>
    <submittedName>
        <fullName evidence="8">Predicted protein</fullName>
    </submittedName>
</protein>
<evidence type="ECO:0000313" key="8">
    <source>
        <dbReference type="EMBL" id="EEH53072.1"/>
    </source>
</evidence>
<accession>C1N598</accession>
<evidence type="ECO:0000256" key="4">
    <source>
        <dbReference type="ARBA" id="ARBA00022892"/>
    </source>
</evidence>
<keyword evidence="4 7" id="KW-0931">ER-Golgi transport</keyword>
<reference evidence="8 9" key="1">
    <citation type="journal article" date="2009" name="Science">
        <title>Green evolution and dynamic adaptations revealed by genomes of the marine picoeukaryotes Micromonas.</title>
        <authorList>
            <person name="Worden A.Z."/>
            <person name="Lee J.H."/>
            <person name="Mock T."/>
            <person name="Rouze P."/>
            <person name="Simmons M.P."/>
            <person name="Aerts A.L."/>
            <person name="Allen A.E."/>
            <person name="Cuvelier M.L."/>
            <person name="Derelle E."/>
            <person name="Everett M.V."/>
            <person name="Foulon E."/>
            <person name="Grimwood J."/>
            <person name="Gundlach H."/>
            <person name="Henrissat B."/>
            <person name="Napoli C."/>
            <person name="McDonald S.M."/>
            <person name="Parker M.S."/>
            <person name="Rombauts S."/>
            <person name="Salamov A."/>
            <person name="Von Dassow P."/>
            <person name="Badger J.H."/>
            <person name="Coutinho P.M."/>
            <person name="Demir E."/>
            <person name="Dubchak I."/>
            <person name="Gentemann C."/>
            <person name="Eikrem W."/>
            <person name="Gready J.E."/>
            <person name="John U."/>
            <person name="Lanier W."/>
            <person name="Lindquist E.A."/>
            <person name="Lucas S."/>
            <person name="Mayer K.F."/>
            <person name="Moreau H."/>
            <person name="Not F."/>
            <person name="Otillar R."/>
            <person name="Panaud O."/>
            <person name="Pangilinan J."/>
            <person name="Paulsen I."/>
            <person name="Piegu B."/>
            <person name="Poliakov A."/>
            <person name="Robbens S."/>
            <person name="Schmutz J."/>
            <person name="Toulza E."/>
            <person name="Wyss T."/>
            <person name="Zelensky A."/>
            <person name="Zhou K."/>
            <person name="Armbrust E.V."/>
            <person name="Bhattacharya D."/>
            <person name="Goodenough U.W."/>
            <person name="Van de Peer Y."/>
            <person name="Grigoriev I.V."/>
        </authorList>
    </citation>
    <scope>NUCLEOTIDE SEQUENCE [LARGE SCALE GENOMIC DNA]</scope>
    <source>
        <strain evidence="8 9">CCMP1545</strain>
    </source>
</reference>
<dbReference type="CDD" id="cd15832">
    <property type="entry name" value="SNAP"/>
    <property type="match status" value="1"/>
</dbReference>
<dbReference type="EMBL" id="GG663747">
    <property type="protein sequence ID" value="EEH53072.1"/>
    <property type="molecule type" value="Genomic_DNA"/>
</dbReference>
<evidence type="ECO:0000256" key="7">
    <source>
        <dbReference type="RuleBase" id="RU367013"/>
    </source>
</evidence>
<evidence type="ECO:0000256" key="2">
    <source>
        <dbReference type="ARBA" id="ARBA00010050"/>
    </source>
</evidence>
<evidence type="ECO:0000256" key="5">
    <source>
        <dbReference type="ARBA" id="ARBA00022927"/>
    </source>
</evidence>
<dbReference type="PANTHER" id="PTHR13768">
    <property type="entry name" value="SOLUBLE NSF ATTACHMENT PROTEIN SNAP"/>
    <property type="match status" value="1"/>
</dbReference>
<comment type="subcellular location">
    <subcellularLocation>
        <location evidence="1 7">Membrane</location>
        <topology evidence="1 7">Peripheral membrane protein</topology>
    </subcellularLocation>
</comment>
<dbReference type="RefSeq" id="XP_003063133.1">
    <property type="nucleotide sequence ID" value="XM_003063087.1"/>
</dbReference>
<dbReference type="Proteomes" id="UP000001876">
    <property type="component" value="Unassembled WGS sequence"/>
</dbReference>
<dbReference type="eggNOG" id="KOG1586">
    <property type="taxonomic scope" value="Eukaryota"/>
</dbReference>
<keyword evidence="3 7" id="KW-0813">Transport</keyword>
<dbReference type="OMA" id="WSVKEYL"/>
<gene>
    <name evidence="8" type="ORF">MICPUCDRAFT_21964</name>
</gene>
<comment type="function">
    <text evidence="7">Required for vesicular transport between the endoplasmic reticulum and the Golgi apparatus.</text>
</comment>
<comment type="similarity">
    <text evidence="2 7">Belongs to the SNAP family.</text>
</comment>
<keyword evidence="6 7" id="KW-0472">Membrane</keyword>
<dbReference type="STRING" id="564608.C1N598"/>
<keyword evidence="5 7" id="KW-0653">Protein transport</keyword>
<evidence type="ECO:0000256" key="6">
    <source>
        <dbReference type="ARBA" id="ARBA00023136"/>
    </source>
</evidence>
<dbReference type="Gene3D" id="1.25.40.10">
    <property type="entry name" value="Tetratricopeptide repeat domain"/>
    <property type="match status" value="1"/>
</dbReference>
<dbReference type="AlphaFoldDB" id="C1N598"/>
<dbReference type="GO" id="GO:0006886">
    <property type="term" value="P:intracellular protein transport"/>
    <property type="evidence" value="ECO:0007669"/>
    <property type="project" value="UniProtKB-UniRule"/>
</dbReference>
<dbReference type="Pfam" id="PF14938">
    <property type="entry name" value="SNAP"/>
    <property type="match status" value="1"/>
</dbReference>
<evidence type="ECO:0000256" key="3">
    <source>
        <dbReference type="ARBA" id="ARBA00022448"/>
    </source>
</evidence>
<dbReference type="OrthoDB" id="9984275at2759"/>
<dbReference type="InterPro" id="IPR011990">
    <property type="entry name" value="TPR-like_helical_dom_sf"/>
</dbReference>
<name>C1N598_MICPC</name>
<dbReference type="KEGG" id="mpp:MICPUCDRAFT_21964"/>